<keyword evidence="3" id="KW-1185">Reference proteome</keyword>
<protein>
    <submittedName>
        <fullName evidence="2">Uncharacterized protein</fullName>
    </submittedName>
</protein>
<sequence>MENGNNNNNSILSRETIDQVTSWVSTTVSSAFFSSLERFSCVNVATMDADDDDDDEASHRPLALTNLNHQQHPNDVAELPV</sequence>
<evidence type="ECO:0000313" key="3">
    <source>
        <dbReference type="Proteomes" id="UP001457282"/>
    </source>
</evidence>
<reference evidence="2 3" key="1">
    <citation type="journal article" date="2023" name="G3 (Bethesda)">
        <title>A chromosome-length genome assembly and annotation of blackberry (Rubus argutus, cv. 'Hillquist').</title>
        <authorList>
            <person name="Bruna T."/>
            <person name="Aryal R."/>
            <person name="Dudchenko O."/>
            <person name="Sargent D.J."/>
            <person name="Mead D."/>
            <person name="Buti M."/>
            <person name="Cavallini A."/>
            <person name="Hytonen T."/>
            <person name="Andres J."/>
            <person name="Pham M."/>
            <person name="Weisz D."/>
            <person name="Mascagni F."/>
            <person name="Usai G."/>
            <person name="Natali L."/>
            <person name="Bassil N."/>
            <person name="Fernandez G.E."/>
            <person name="Lomsadze A."/>
            <person name="Armour M."/>
            <person name="Olukolu B."/>
            <person name="Poorten T."/>
            <person name="Britton C."/>
            <person name="Davik J."/>
            <person name="Ashrafi H."/>
            <person name="Aiden E.L."/>
            <person name="Borodovsky M."/>
            <person name="Worthington M."/>
        </authorList>
    </citation>
    <scope>NUCLEOTIDE SEQUENCE [LARGE SCALE GENOMIC DNA]</scope>
    <source>
        <strain evidence="2">PI 553951</strain>
    </source>
</reference>
<organism evidence="2 3">
    <name type="scientific">Rubus argutus</name>
    <name type="common">Southern blackberry</name>
    <dbReference type="NCBI Taxonomy" id="59490"/>
    <lineage>
        <taxon>Eukaryota</taxon>
        <taxon>Viridiplantae</taxon>
        <taxon>Streptophyta</taxon>
        <taxon>Embryophyta</taxon>
        <taxon>Tracheophyta</taxon>
        <taxon>Spermatophyta</taxon>
        <taxon>Magnoliopsida</taxon>
        <taxon>eudicotyledons</taxon>
        <taxon>Gunneridae</taxon>
        <taxon>Pentapetalae</taxon>
        <taxon>rosids</taxon>
        <taxon>fabids</taxon>
        <taxon>Rosales</taxon>
        <taxon>Rosaceae</taxon>
        <taxon>Rosoideae</taxon>
        <taxon>Rosoideae incertae sedis</taxon>
        <taxon>Rubus</taxon>
    </lineage>
</organism>
<evidence type="ECO:0000256" key="1">
    <source>
        <dbReference type="SAM" id="MobiDB-lite"/>
    </source>
</evidence>
<feature type="region of interest" description="Disordered" evidence="1">
    <location>
        <begin position="48"/>
        <end position="81"/>
    </location>
</feature>
<dbReference type="EMBL" id="JBEDUW010000005">
    <property type="protein sequence ID" value="KAK9926367.1"/>
    <property type="molecule type" value="Genomic_DNA"/>
</dbReference>
<dbReference type="PANTHER" id="PTHR34061:SF9">
    <property type="entry name" value="FIBER PROTEIN FB17"/>
    <property type="match status" value="1"/>
</dbReference>
<dbReference type="AlphaFoldDB" id="A0AAW1WQ27"/>
<gene>
    <name evidence="2" type="ORF">M0R45_023601</name>
</gene>
<evidence type="ECO:0000313" key="2">
    <source>
        <dbReference type="EMBL" id="KAK9926367.1"/>
    </source>
</evidence>
<name>A0AAW1WQ27_RUBAR</name>
<comment type="caution">
    <text evidence="2">The sequence shown here is derived from an EMBL/GenBank/DDBJ whole genome shotgun (WGS) entry which is preliminary data.</text>
</comment>
<proteinExistence type="predicted"/>
<dbReference type="PANTHER" id="PTHR34061">
    <property type="entry name" value="PROTEIN, PUTATIVE-RELATED"/>
    <property type="match status" value="1"/>
</dbReference>
<accession>A0AAW1WQ27</accession>
<dbReference type="Proteomes" id="UP001457282">
    <property type="component" value="Unassembled WGS sequence"/>
</dbReference>